<evidence type="ECO:0000313" key="16">
    <source>
        <dbReference type="Proteomes" id="UP000515163"/>
    </source>
</evidence>
<sequence length="296" mass="33635">MAIQLKSDTKRLFCLVVLLGVYLFCGAAVFQVLENENEAHQVDHLNGIRQTLFNKYNISKEEFDFLVRKIEMATKYGCGGPPDSWCISRWSYYASLYFTWSVVTTIGYGHLAPATMEGRIFCMVFAFFGIPLNLMILKNIGDRVNDLIHYIHYLVIVKLSKKDVEVLRTRTLVWTLGFVIIMLLFGATLYSQTEHWNFFDGIYFCFVTFSTIGFGDLVPNQGGPPKNVPDGLLEVLRALVIILGLSMFFSIISSILSASEELRLTFPLTRKSKENGDKIQNGTIKKSDEKQNDQTD</sequence>
<feature type="domain" description="Potassium channel" evidence="15">
    <location>
        <begin position="179"/>
        <end position="254"/>
    </location>
</feature>
<dbReference type="InterPro" id="IPR003092">
    <property type="entry name" value="2pore_dom_K_chnl_TASK"/>
</dbReference>
<dbReference type="OrthoDB" id="297496at2759"/>
<dbReference type="Gene3D" id="1.10.287.70">
    <property type="match status" value="1"/>
</dbReference>
<keyword evidence="8 14" id="KW-1133">Transmembrane helix</keyword>
<dbReference type="GeneID" id="116290081"/>
<dbReference type="RefSeq" id="XP_031552921.1">
    <property type="nucleotide sequence ID" value="XM_031697061.1"/>
</dbReference>
<keyword evidence="3 12" id="KW-0813">Transport</keyword>
<keyword evidence="6" id="KW-0631">Potassium channel</keyword>
<evidence type="ECO:0000256" key="3">
    <source>
        <dbReference type="ARBA" id="ARBA00022448"/>
    </source>
</evidence>
<feature type="region of interest" description="Disordered" evidence="13">
    <location>
        <begin position="273"/>
        <end position="296"/>
    </location>
</feature>
<dbReference type="InParanoid" id="A0A6P8HBC8"/>
<feature type="compositionally biased region" description="Basic and acidic residues" evidence="13">
    <location>
        <begin position="285"/>
        <end position="296"/>
    </location>
</feature>
<evidence type="ECO:0000313" key="17">
    <source>
        <dbReference type="RefSeq" id="XP_031552921.1"/>
    </source>
</evidence>
<evidence type="ECO:0000256" key="12">
    <source>
        <dbReference type="RuleBase" id="RU003857"/>
    </source>
</evidence>
<evidence type="ECO:0000256" key="7">
    <source>
        <dbReference type="ARBA" id="ARBA00022958"/>
    </source>
</evidence>
<feature type="transmembrane region" description="Helical" evidence="14">
    <location>
        <begin position="197"/>
        <end position="215"/>
    </location>
</feature>
<comment type="subcellular location">
    <subcellularLocation>
        <location evidence="1">Membrane</location>
        <topology evidence="1">Multi-pass membrane protein</topology>
    </subcellularLocation>
</comment>
<dbReference type="PANTHER" id="PTHR11003">
    <property type="entry name" value="POTASSIUM CHANNEL, SUBFAMILY K"/>
    <property type="match status" value="1"/>
</dbReference>
<evidence type="ECO:0000256" key="8">
    <source>
        <dbReference type="ARBA" id="ARBA00022989"/>
    </source>
</evidence>
<comment type="similarity">
    <text evidence="2 12">Belongs to the two pore domain potassium channel (TC 1.A.1.8) family.</text>
</comment>
<dbReference type="GO" id="GO:0030322">
    <property type="term" value="P:stabilization of membrane potential"/>
    <property type="evidence" value="ECO:0007669"/>
    <property type="project" value="TreeGrafter"/>
</dbReference>
<keyword evidence="11 12" id="KW-0407">Ion channel</keyword>
<dbReference type="InterPro" id="IPR013099">
    <property type="entry name" value="K_chnl_dom"/>
</dbReference>
<feature type="transmembrane region" description="Helical" evidence="14">
    <location>
        <begin position="12"/>
        <end position="33"/>
    </location>
</feature>
<keyword evidence="16" id="KW-1185">Reference proteome</keyword>
<evidence type="ECO:0000256" key="4">
    <source>
        <dbReference type="ARBA" id="ARBA00022538"/>
    </source>
</evidence>
<evidence type="ECO:0000256" key="14">
    <source>
        <dbReference type="SAM" id="Phobius"/>
    </source>
</evidence>
<organism evidence="16 17">
    <name type="scientific">Actinia tenebrosa</name>
    <name type="common">Australian red waratah sea anemone</name>
    <dbReference type="NCBI Taxonomy" id="6105"/>
    <lineage>
        <taxon>Eukaryota</taxon>
        <taxon>Metazoa</taxon>
        <taxon>Cnidaria</taxon>
        <taxon>Anthozoa</taxon>
        <taxon>Hexacorallia</taxon>
        <taxon>Actiniaria</taxon>
        <taxon>Actiniidae</taxon>
        <taxon>Actinia</taxon>
    </lineage>
</organism>
<feature type="transmembrane region" description="Helical" evidence="14">
    <location>
        <begin position="171"/>
        <end position="190"/>
    </location>
</feature>
<dbReference type="SUPFAM" id="SSF81324">
    <property type="entry name" value="Voltage-gated potassium channels"/>
    <property type="match status" value="2"/>
</dbReference>
<dbReference type="Pfam" id="PF07885">
    <property type="entry name" value="Ion_trans_2"/>
    <property type="match status" value="2"/>
</dbReference>
<protein>
    <submittedName>
        <fullName evidence="17">Potassium channel subfamily K member 3-like</fullName>
    </submittedName>
</protein>
<evidence type="ECO:0000256" key="11">
    <source>
        <dbReference type="ARBA" id="ARBA00023303"/>
    </source>
</evidence>
<reference evidence="17" key="1">
    <citation type="submission" date="2025-08" db="UniProtKB">
        <authorList>
            <consortium name="RefSeq"/>
        </authorList>
    </citation>
    <scope>IDENTIFICATION</scope>
    <source>
        <tissue evidence="17">Tentacle</tissue>
    </source>
</reference>
<evidence type="ECO:0000256" key="2">
    <source>
        <dbReference type="ARBA" id="ARBA00006666"/>
    </source>
</evidence>
<evidence type="ECO:0000256" key="6">
    <source>
        <dbReference type="ARBA" id="ARBA00022826"/>
    </source>
</evidence>
<keyword evidence="5 12" id="KW-0812">Transmembrane</keyword>
<gene>
    <name evidence="17" type="primary">LOC116290081</name>
</gene>
<feature type="domain" description="Potassium channel" evidence="15">
    <location>
        <begin position="88"/>
        <end position="144"/>
    </location>
</feature>
<evidence type="ECO:0000256" key="5">
    <source>
        <dbReference type="ARBA" id="ARBA00022692"/>
    </source>
</evidence>
<proteinExistence type="inferred from homology"/>
<dbReference type="GO" id="GO:0022841">
    <property type="term" value="F:potassium ion leak channel activity"/>
    <property type="evidence" value="ECO:0007669"/>
    <property type="project" value="TreeGrafter"/>
</dbReference>
<dbReference type="GO" id="GO:0005886">
    <property type="term" value="C:plasma membrane"/>
    <property type="evidence" value="ECO:0007669"/>
    <property type="project" value="TreeGrafter"/>
</dbReference>
<feature type="transmembrane region" description="Helical" evidence="14">
    <location>
        <begin position="235"/>
        <end position="256"/>
    </location>
</feature>
<dbReference type="Proteomes" id="UP000515163">
    <property type="component" value="Unplaced"/>
</dbReference>
<evidence type="ECO:0000256" key="13">
    <source>
        <dbReference type="SAM" id="MobiDB-lite"/>
    </source>
</evidence>
<feature type="transmembrane region" description="Helical" evidence="14">
    <location>
        <begin position="90"/>
        <end position="108"/>
    </location>
</feature>
<evidence type="ECO:0000256" key="10">
    <source>
        <dbReference type="ARBA" id="ARBA00023136"/>
    </source>
</evidence>
<dbReference type="InterPro" id="IPR003280">
    <property type="entry name" value="2pore_dom_K_chnl"/>
</dbReference>
<dbReference type="AlphaFoldDB" id="A0A6P8HBC8"/>
<accession>A0A6P8HBC8</accession>
<evidence type="ECO:0000259" key="15">
    <source>
        <dbReference type="Pfam" id="PF07885"/>
    </source>
</evidence>
<dbReference type="PANTHER" id="PTHR11003:SF345">
    <property type="entry name" value="TWIK FAMILY OF POTASSIUM CHANNELS PROTEIN 18"/>
    <property type="match status" value="1"/>
</dbReference>
<keyword evidence="9 12" id="KW-0406">Ion transport</keyword>
<name>A0A6P8HBC8_ACTTE</name>
<keyword evidence="7" id="KW-0630">Potassium</keyword>
<keyword evidence="4" id="KW-0633">Potassium transport</keyword>
<dbReference type="GO" id="GO:0015271">
    <property type="term" value="F:outward rectifier potassium channel activity"/>
    <property type="evidence" value="ECO:0007669"/>
    <property type="project" value="TreeGrafter"/>
</dbReference>
<dbReference type="PRINTS" id="PR01095">
    <property type="entry name" value="TASKCHANNEL"/>
</dbReference>
<dbReference type="KEGG" id="aten:116290081"/>
<evidence type="ECO:0000256" key="1">
    <source>
        <dbReference type="ARBA" id="ARBA00004141"/>
    </source>
</evidence>
<dbReference type="PRINTS" id="PR01333">
    <property type="entry name" value="2POREKCHANEL"/>
</dbReference>
<keyword evidence="10 14" id="KW-0472">Membrane</keyword>
<evidence type="ECO:0000256" key="9">
    <source>
        <dbReference type="ARBA" id="ARBA00023065"/>
    </source>
</evidence>
<feature type="transmembrane region" description="Helical" evidence="14">
    <location>
        <begin position="120"/>
        <end position="137"/>
    </location>
</feature>